<protein>
    <submittedName>
        <fullName evidence="2">Uncharacterized protein</fullName>
    </submittedName>
</protein>
<dbReference type="AlphaFoldDB" id="A0A084QY62"/>
<evidence type="ECO:0000313" key="2">
    <source>
        <dbReference type="EMBL" id="KFA68897.1"/>
    </source>
</evidence>
<keyword evidence="3" id="KW-1185">Reference proteome</keyword>
<dbReference type="InParanoid" id="A0A084QY62"/>
<gene>
    <name evidence="2" type="ORF">S40285_10932</name>
</gene>
<feature type="compositionally biased region" description="Acidic residues" evidence="1">
    <location>
        <begin position="1"/>
        <end position="10"/>
    </location>
</feature>
<feature type="compositionally biased region" description="Basic and acidic residues" evidence="1">
    <location>
        <begin position="24"/>
        <end position="38"/>
    </location>
</feature>
<reference evidence="2 3" key="1">
    <citation type="journal article" date="2014" name="BMC Genomics">
        <title>Comparative genome sequencing reveals chemotype-specific gene clusters in the toxigenic black mold Stachybotrys.</title>
        <authorList>
            <person name="Semeiks J."/>
            <person name="Borek D."/>
            <person name="Otwinowski Z."/>
            <person name="Grishin N.V."/>
        </authorList>
    </citation>
    <scope>NUCLEOTIDE SEQUENCE [LARGE SCALE GENOMIC DNA]</scope>
    <source>
        <strain evidence="2 3">IBT 40285</strain>
    </source>
</reference>
<dbReference type="HOGENOM" id="CLU_1462249_0_0_1"/>
<organism evidence="2 3">
    <name type="scientific">Stachybotrys chlorohalonatus (strain IBT 40285)</name>
    <dbReference type="NCBI Taxonomy" id="1283841"/>
    <lineage>
        <taxon>Eukaryota</taxon>
        <taxon>Fungi</taxon>
        <taxon>Dikarya</taxon>
        <taxon>Ascomycota</taxon>
        <taxon>Pezizomycotina</taxon>
        <taxon>Sordariomycetes</taxon>
        <taxon>Hypocreomycetidae</taxon>
        <taxon>Hypocreales</taxon>
        <taxon>Stachybotryaceae</taxon>
        <taxon>Stachybotrys</taxon>
    </lineage>
</organism>
<feature type="region of interest" description="Disordered" evidence="1">
    <location>
        <begin position="1"/>
        <end position="38"/>
    </location>
</feature>
<dbReference type="OrthoDB" id="10457603at2759"/>
<accession>A0A084QY62</accession>
<evidence type="ECO:0000256" key="1">
    <source>
        <dbReference type="SAM" id="MobiDB-lite"/>
    </source>
</evidence>
<dbReference type="Proteomes" id="UP000028524">
    <property type="component" value="Unassembled WGS sequence"/>
</dbReference>
<evidence type="ECO:0000313" key="3">
    <source>
        <dbReference type="Proteomes" id="UP000028524"/>
    </source>
</evidence>
<sequence>MEDDTGDDTGESAQTPSSSTDTTKTLEDMENVRTDSNDDLCGHRLGGIELQLARLSTAMATEKYVTSQAMLRSAKKLDQLAEKFDYFAVEVNGLMELFEEEFDNSVTLGTTTPKAQYRVRGPPTNVEAALALMEAMLPDMNLIMWEIVHKGFASQHDSQRIKADISTMQKVLTDLSTWTWIQFYA</sequence>
<name>A0A084QY62_STAC4</name>
<proteinExistence type="predicted"/>
<feature type="compositionally biased region" description="Polar residues" evidence="1">
    <location>
        <begin position="11"/>
        <end position="23"/>
    </location>
</feature>
<dbReference type="EMBL" id="KL659670">
    <property type="protein sequence ID" value="KFA68897.1"/>
    <property type="molecule type" value="Genomic_DNA"/>
</dbReference>